<gene>
    <name evidence="2" type="ORF">B193_2863</name>
</gene>
<protein>
    <submittedName>
        <fullName evidence="2">DhnA-type fructose-1,6-bisphosphate aldolase-like enzyme</fullName>
    </submittedName>
</protein>
<name>K6GN44_9BACT</name>
<dbReference type="SUPFAM" id="SSF51569">
    <property type="entry name" value="Aldolase"/>
    <property type="match status" value="1"/>
</dbReference>
<dbReference type="SMART" id="SM01133">
    <property type="entry name" value="DeoC"/>
    <property type="match status" value="1"/>
</dbReference>
<dbReference type="InterPro" id="IPR041720">
    <property type="entry name" value="FbaB-like"/>
</dbReference>
<reference evidence="2 3" key="1">
    <citation type="submission" date="2012-07" db="EMBL/GenBank/DDBJ databases">
        <title>Draft genome sequence of Desulfovibrio magneticus str. Maddingley MBC34 obtained from a metagenomic sequence of a methanogenic enrichment isolated from coal-seam formation water in Victoria, Australia.</title>
        <authorList>
            <person name="Greenfield P."/>
            <person name="Hendry P."/>
            <person name="Li D."/>
            <person name="Rosewarne C.P."/>
            <person name="Tran-Dinh N."/>
            <person name="Elbourne L.D.H."/>
            <person name="Paulsen I.T."/>
            <person name="Midgley D.J."/>
        </authorList>
    </citation>
    <scope>NUCLEOTIDE SEQUENCE [LARGE SCALE GENOMIC DNA]</scope>
    <source>
        <strain evidence="3">Maddingley MBC34</strain>
    </source>
</reference>
<dbReference type="PANTHER" id="PTHR47916:SF1">
    <property type="entry name" value="3-HYDROXY-5-PHOSPHONOOXYPENTANE-2,4-DIONE THIOLASE"/>
    <property type="match status" value="1"/>
</dbReference>
<evidence type="ECO:0000256" key="1">
    <source>
        <dbReference type="SAM" id="MobiDB-lite"/>
    </source>
</evidence>
<evidence type="ECO:0000313" key="2">
    <source>
        <dbReference type="EMBL" id="EKO38441.1"/>
    </source>
</evidence>
<sequence length="294" mass="30762">MHGNDRKLARLFHPHTGKAVVAPLDHGVSEGMLSGLEELTSLLEMVSRFPVQGIMLNKGALRAYLHEIPVDVSAVLQLSGGTRHCQPPYARSLMCSTAEALRLGADMVAVQVNIANEFEDRMLADLGAIVDEAHGFGTPVLALIAPKGERVVNEMDPSLINHCIRLGAELGADVTGVPYSGDARSFGRAVAASSARVLVTGGPSRADFKSFAAMVEAAMGAGAAGACIGRNVFQHPNPTEAMRRIVEIVHGKEVLELAEEVLREAEAAQAAAEAAAEATADAAAEEAARDVAGE</sequence>
<accession>K6GN44</accession>
<dbReference type="GO" id="GO:0004332">
    <property type="term" value="F:fructose-bisphosphate aldolase activity"/>
    <property type="evidence" value="ECO:0007669"/>
    <property type="project" value="InterPro"/>
</dbReference>
<dbReference type="Pfam" id="PF01791">
    <property type="entry name" value="DeoC"/>
    <property type="match status" value="1"/>
</dbReference>
<feature type="region of interest" description="Disordered" evidence="1">
    <location>
        <begin position="275"/>
        <end position="294"/>
    </location>
</feature>
<dbReference type="PATRIC" id="fig|1206767.3.peg.2812"/>
<dbReference type="InterPro" id="IPR050456">
    <property type="entry name" value="DeoC/FbaB_aldolase"/>
</dbReference>
<proteinExistence type="predicted"/>
<dbReference type="InterPro" id="IPR013785">
    <property type="entry name" value="Aldolase_TIM"/>
</dbReference>
<dbReference type="PANTHER" id="PTHR47916">
    <property type="entry name" value="FRUCTOSE-BISPHOSPHATE ALDOLASE CLASS 1"/>
    <property type="match status" value="1"/>
</dbReference>
<dbReference type="AlphaFoldDB" id="K6GN44"/>
<evidence type="ECO:0000313" key="3">
    <source>
        <dbReference type="Proteomes" id="UP000006272"/>
    </source>
</evidence>
<dbReference type="PIRSF" id="PIRSF038992">
    <property type="entry name" value="Aldolase_Ia"/>
    <property type="match status" value="1"/>
</dbReference>
<organism evidence="2 3">
    <name type="scientific">Solidesulfovibrio magneticus str. Maddingley MBC34</name>
    <dbReference type="NCBI Taxonomy" id="1206767"/>
    <lineage>
        <taxon>Bacteria</taxon>
        <taxon>Pseudomonadati</taxon>
        <taxon>Thermodesulfobacteriota</taxon>
        <taxon>Desulfovibrionia</taxon>
        <taxon>Desulfovibrionales</taxon>
        <taxon>Desulfovibrionaceae</taxon>
        <taxon>Solidesulfovibrio</taxon>
    </lineage>
</organism>
<dbReference type="InterPro" id="IPR002915">
    <property type="entry name" value="DeoC/FbaB/LacD_aldolase"/>
</dbReference>
<dbReference type="Proteomes" id="UP000006272">
    <property type="component" value="Unassembled WGS sequence"/>
</dbReference>
<dbReference type="Gene3D" id="3.20.20.70">
    <property type="entry name" value="Aldolase class I"/>
    <property type="match status" value="1"/>
</dbReference>
<dbReference type="EMBL" id="ALAO01000249">
    <property type="protein sequence ID" value="EKO38441.1"/>
    <property type="molecule type" value="Genomic_DNA"/>
</dbReference>
<comment type="caution">
    <text evidence="2">The sequence shown here is derived from an EMBL/GenBank/DDBJ whole genome shotgun (WGS) entry which is preliminary data.</text>
</comment>